<accession>A0A0A9CAQ9</accession>
<name>A0A0A9CAQ9_ARUDO</name>
<keyword evidence="1" id="KW-0812">Transmembrane</keyword>
<proteinExistence type="predicted"/>
<protein>
    <submittedName>
        <fullName evidence="2">Uncharacterized protein</fullName>
    </submittedName>
</protein>
<organism evidence="2">
    <name type="scientific">Arundo donax</name>
    <name type="common">Giant reed</name>
    <name type="synonym">Donax arundinaceus</name>
    <dbReference type="NCBI Taxonomy" id="35708"/>
    <lineage>
        <taxon>Eukaryota</taxon>
        <taxon>Viridiplantae</taxon>
        <taxon>Streptophyta</taxon>
        <taxon>Embryophyta</taxon>
        <taxon>Tracheophyta</taxon>
        <taxon>Spermatophyta</taxon>
        <taxon>Magnoliopsida</taxon>
        <taxon>Liliopsida</taxon>
        <taxon>Poales</taxon>
        <taxon>Poaceae</taxon>
        <taxon>PACMAD clade</taxon>
        <taxon>Arundinoideae</taxon>
        <taxon>Arundineae</taxon>
        <taxon>Arundo</taxon>
    </lineage>
</organism>
<sequence>MVACMSRALNYCCVFILVCLFVNPSKCR</sequence>
<evidence type="ECO:0000256" key="1">
    <source>
        <dbReference type="SAM" id="Phobius"/>
    </source>
</evidence>
<dbReference type="EMBL" id="GBRH01227400">
    <property type="protein sequence ID" value="JAD70495.1"/>
    <property type="molecule type" value="Transcribed_RNA"/>
</dbReference>
<reference evidence="2" key="2">
    <citation type="journal article" date="2015" name="Data Brief">
        <title>Shoot transcriptome of the giant reed, Arundo donax.</title>
        <authorList>
            <person name="Barrero R.A."/>
            <person name="Guerrero F.D."/>
            <person name="Moolhuijzen P."/>
            <person name="Goolsby J.A."/>
            <person name="Tidwell J."/>
            <person name="Bellgard S.E."/>
            <person name="Bellgard M.I."/>
        </authorList>
    </citation>
    <scope>NUCLEOTIDE SEQUENCE</scope>
    <source>
        <tissue evidence="2">Shoot tissue taken approximately 20 cm above the soil surface</tissue>
    </source>
</reference>
<feature type="transmembrane region" description="Helical" evidence="1">
    <location>
        <begin position="6"/>
        <end position="23"/>
    </location>
</feature>
<reference evidence="2" key="1">
    <citation type="submission" date="2014-09" db="EMBL/GenBank/DDBJ databases">
        <authorList>
            <person name="Magalhaes I.L.F."/>
            <person name="Oliveira U."/>
            <person name="Santos F.R."/>
            <person name="Vidigal T.H.D.A."/>
            <person name="Brescovit A.D."/>
            <person name="Santos A.J."/>
        </authorList>
    </citation>
    <scope>NUCLEOTIDE SEQUENCE</scope>
    <source>
        <tissue evidence="2">Shoot tissue taken approximately 20 cm above the soil surface</tissue>
    </source>
</reference>
<keyword evidence="1" id="KW-1133">Transmembrane helix</keyword>
<evidence type="ECO:0000313" key="2">
    <source>
        <dbReference type="EMBL" id="JAD70495.1"/>
    </source>
</evidence>
<dbReference type="AlphaFoldDB" id="A0A0A9CAQ9"/>
<keyword evidence="1" id="KW-0472">Membrane</keyword>